<dbReference type="EMBL" id="CP026255">
    <property type="protein sequence ID" value="AWP12005.1"/>
    <property type="molecule type" value="Genomic_DNA"/>
</dbReference>
<accession>A0A2U9C5Y9</accession>
<dbReference type="SUPFAM" id="SSF49265">
    <property type="entry name" value="Fibronectin type III"/>
    <property type="match status" value="1"/>
</dbReference>
<dbReference type="InterPro" id="IPR036116">
    <property type="entry name" value="FN3_sf"/>
</dbReference>
<feature type="transmembrane region" description="Helical" evidence="2">
    <location>
        <begin position="213"/>
        <end position="236"/>
    </location>
</feature>
<keyword evidence="5" id="KW-1185">Reference proteome</keyword>
<gene>
    <name evidence="4" type="ORF">SMAX5B_009397</name>
</gene>
<reference evidence="4 5" key="1">
    <citation type="submission" date="2017-12" db="EMBL/GenBank/DDBJ databases">
        <title>Integrating genomic resources of turbot (Scophthalmus maximus) in depth evaluation of genetic and physical mapping variation across individuals.</title>
        <authorList>
            <person name="Martinez P."/>
        </authorList>
    </citation>
    <scope>NUCLEOTIDE SEQUENCE [LARGE SCALE GENOMIC DNA]</scope>
</reference>
<feature type="chain" id="PRO_5016128110" evidence="3">
    <location>
        <begin position="24"/>
        <end position="263"/>
    </location>
</feature>
<dbReference type="Proteomes" id="UP000246464">
    <property type="component" value="Chromosome 13"/>
</dbReference>
<organism evidence="4 5">
    <name type="scientific">Scophthalmus maximus</name>
    <name type="common">Turbot</name>
    <name type="synonym">Psetta maxima</name>
    <dbReference type="NCBI Taxonomy" id="52904"/>
    <lineage>
        <taxon>Eukaryota</taxon>
        <taxon>Metazoa</taxon>
        <taxon>Chordata</taxon>
        <taxon>Craniata</taxon>
        <taxon>Vertebrata</taxon>
        <taxon>Euteleostomi</taxon>
        <taxon>Actinopterygii</taxon>
        <taxon>Neopterygii</taxon>
        <taxon>Teleostei</taxon>
        <taxon>Neoteleostei</taxon>
        <taxon>Acanthomorphata</taxon>
        <taxon>Carangaria</taxon>
        <taxon>Pleuronectiformes</taxon>
        <taxon>Pleuronectoidei</taxon>
        <taxon>Scophthalmidae</taxon>
        <taxon>Scophthalmus</taxon>
    </lineage>
</organism>
<evidence type="ECO:0000313" key="4">
    <source>
        <dbReference type="EMBL" id="AWP12005.1"/>
    </source>
</evidence>
<feature type="region of interest" description="Disordered" evidence="1">
    <location>
        <begin position="244"/>
        <end position="263"/>
    </location>
</feature>
<keyword evidence="2" id="KW-0812">Transmembrane</keyword>
<proteinExistence type="predicted"/>
<evidence type="ECO:0000256" key="1">
    <source>
        <dbReference type="SAM" id="MobiDB-lite"/>
    </source>
</evidence>
<sequence>MTSLCKNQAVLLLFLISSPLLHSHLFTHAASTSPPITRPRILFMTGLGSDDDYSDDYLDDHSSPPEVPSPVRIPVLNREARLCPYNPCLENQEPCANLAVQSGCLCPGLSGADQPPHAPRIQALLPISEGDDRGKVEVQWCAPSSVVSGYRVVVEGTDGDALEFGDALRRGSLTSLEVGTKVCVVAVNNAGHSSPSEFSCNRYDPPESSEHNVFAWVISGGVALLLLVVITSLILWKQNMCQRGKRDSTDGLGNPSYSTEGTL</sequence>
<keyword evidence="2" id="KW-0472">Membrane</keyword>
<keyword evidence="2" id="KW-1133">Transmembrane helix</keyword>
<evidence type="ECO:0000256" key="3">
    <source>
        <dbReference type="SAM" id="SignalP"/>
    </source>
</evidence>
<dbReference type="OMA" id="VEVQWCA"/>
<name>A0A2U9C5Y9_SCOMX</name>
<evidence type="ECO:0000256" key="2">
    <source>
        <dbReference type="SAM" id="Phobius"/>
    </source>
</evidence>
<protein>
    <submittedName>
        <fullName evidence="4">Putative LRRN4 C-terminal-like protein</fullName>
    </submittedName>
</protein>
<keyword evidence="3" id="KW-0732">Signal</keyword>
<feature type="signal peptide" evidence="3">
    <location>
        <begin position="1"/>
        <end position="23"/>
    </location>
</feature>
<dbReference type="STRING" id="52904.ENSSMAP00000029899"/>
<dbReference type="AlphaFoldDB" id="A0A2U9C5Y9"/>
<evidence type="ECO:0000313" key="5">
    <source>
        <dbReference type="Proteomes" id="UP000246464"/>
    </source>
</evidence>